<dbReference type="NCBIfam" id="TIGR01499">
    <property type="entry name" value="folC"/>
    <property type="match status" value="1"/>
</dbReference>
<keyword evidence="3" id="KW-0547">Nucleotide-binding</keyword>
<dbReference type="GO" id="GO:0008841">
    <property type="term" value="F:dihydrofolate synthase activity"/>
    <property type="evidence" value="ECO:0007669"/>
    <property type="project" value="TreeGrafter"/>
</dbReference>
<gene>
    <name evidence="6" type="ORF">METZ01_LOCUS56857</name>
</gene>
<dbReference type="PANTHER" id="PTHR11136:SF0">
    <property type="entry name" value="DIHYDROFOLATE SYNTHETASE-RELATED"/>
    <property type="match status" value="1"/>
</dbReference>
<dbReference type="PANTHER" id="PTHR11136">
    <property type="entry name" value="FOLYLPOLYGLUTAMATE SYNTHASE-RELATED"/>
    <property type="match status" value="1"/>
</dbReference>
<feature type="domain" description="Mur ligase central" evidence="5">
    <location>
        <begin position="47"/>
        <end position="264"/>
    </location>
</feature>
<evidence type="ECO:0000256" key="1">
    <source>
        <dbReference type="ARBA" id="ARBA00008276"/>
    </source>
</evidence>
<dbReference type="PROSITE" id="PS01011">
    <property type="entry name" value="FOLYLPOLYGLU_SYNT_1"/>
    <property type="match status" value="1"/>
</dbReference>
<dbReference type="PROSITE" id="PS01012">
    <property type="entry name" value="FOLYLPOLYGLU_SYNT_2"/>
    <property type="match status" value="1"/>
</dbReference>
<reference evidence="6" key="1">
    <citation type="submission" date="2018-05" db="EMBL/GenBank/DDBJ databases">
        <authorList>
            <person name="Lanie J.A."/>
            <person name="Ng W.-L."/>
            <person name="Kazmierczak K.M."/>
            <person name="Andrzejewski T.M."/>
            <person name="Davidsen T.M."/>
            <person name="Wayne K.J."/>
            <person name="Tettelin H."/>
            <person name="Glass J.I."/>
            <person name="Rusch D."/>
            <person name="Podicherti R."/>
            <person name="Tsui H.-C.T."/>
            <person name="Winkler M.E."/>
        </authorList>
    </citation>
    <scope>NUCLEOTIDE SEQUENCE</scope>
</reference>
<keyword evidence="4" id="KW-0067">ATP-binding</keyword>
<comment type="similarity">
    <text evidence="1">Belongs to the folylpolyglutamate synthase family.</text>
</comment>
<evidence type="ECO:0000256" key="4">
    <source>
        <dbReference type="ARBA" id="ARBA00022840"/>
    </source>
</evidence>
<evidence type="ECO:0000313" key="6">
    <source>
        <dbReference type="EMBL" id="SVA04003.1"/>
    </source>
</evidence>
<keyword evidence="2" id="KW-0436">Ligase</keyword>
<feature type="non-terminal residue" evidence="6">
    <location>
        <position position="316"/>
    </location>
</feature>
<dbReference type="GO" id="GO:0005524">
    <property type="term" value="F:ATP binding"/>
    <property type="evidence" value="ECO:0007669"/>
    <property type="project" value="UniProtKB-KW"/>
</dbReference>
<evidence type="ECO:0000259" key="5">
    <source>
        <dbReference type="Pfam" id="PF08245"/>
    </source>
</evidence>
<dbReference type="GO" id="GO:0004326">
    <property type="term" value="F:tetrahydrofolylpolyglutamate synthase activity"/>
    <property type="evidence" value="ECO:0007669"/>
    <property type="project" value="InterPro"/>
</dbReference>
<evidence type="ECO:0000256" key="2">
    <source>
        <dbReference type="ARBA" id="ARBA00022598"/>
    </source>
</evidence>
<name>A0A381SRS8_9ZZZZ</name>
<organism evidence="6">
    <name type="scientific">marine metagenome</name>
    <dbReference type="NCBI Taxonomy" id="408172"/>
    <lineage>
        <taxon>unclassified sequences</taxon>
        <taxon>metagenomes</taxon>
        <taxon>ecological metagenomes</taxon>
    </lineage>
</organism>
<dbReference type="InterPro" id="IPR001645">
    <property type="entry name" value="Folylpolyglutamate_synth"/>
</dbReference>
<dbReference type="Gene3D" id="3.40.1190.10">
    <property type="entry name" value="Mur-like, catalytic domain"/>
    <property type="match status" value="1"/>
</dbReference>
<dbReference type="InterPro" id="IPR036565">
    <property type="entry name" value="Mur-like_cat_sf"/>
</dbReference>
<dbReference type="SUPFAM" id="SSF53623">
    <property type="entry name" value="MurD-like peptide ligases, catalytic domain"/>
    <property type="match status" value="1"/>
</dbReference>
<proteinExistence type="inferred from homology"/>
<accession>A0A381SRS8</accession>
<dbReference type="InterPro" id="IPR013221">
    <property type="entry name" value="Mur_ligase_cen"/>
</dbReference>
<dbReference type="InterPro" id="IPR018109">
    <property type="entry name" value="Folylpolyglutamate_synth_CS"/>
</dbReference>
<dbReference type="EMBL" id="UINC01003177">
    <property type="protein sequence ID" value="SVA04003.1"/>
    <property type="molecule type" value="Genomic_DNA"/>
</dbReference>
<dbReference type="GO" id="GO:0005737">
    <property type="term" value="C:cytoplasm"/>
    <property type="evidence" value="ECO:0007669"/>
    <property type="project" value="TreeGrafter"/>
</dbReference>
<dbReference type="AlphaFoldDB" id="A0A381SRS8"/>
<evidence type="ECO:0000256" key="3">
    <source>
        <dbReference type="ARBA" id="ARBA00022741"/>
    </source>
</evidence>
<sequence>MPQKLEKLLDQLVKLHPKFIDLSLNRLLLLLNKLGNPHLKLPATIHIAGTNGKGSILSYIRNILQENKFLVHCYISPHLKSIEERFIVSNKQIGKQKLLNTLRYIKKINAHNPITFFEITTAAAFYIFEKEKADFVILETGLGGRLDATNIIEKSMIDIISPISADHQEFLGNSIKKITNEKTKIIKPLSKVIIAKQNKIVKNEIKKRIKNLKNDKLFFGEKFKLTNINKKSFCLNYKNKNINFSRPNLRGEHQIENAVTAVMAILKIKEMGIRISKKSINKGLKKTIWPGRLEKGYLKNIPVYLDGAHNVAGSKQ</sequence>
<protein>
    <recommendedName>
        <fullName evidence="5">Mur ligase central domain-containing protein</fullName>
    </recommendedName>
</protein>
<dbReference type="Pfam" id="PF08245">
    <property type="entry name" value="Mur_ligase_M"/>
    <property type="match status" value="1"/>
</dbReference>